<accession>X8JCR0</accession>
<name>X8JCR0_9AGAM</name>
<reference evidence="2" key="1">
    <citation type="journal article" date="2014" name="Genome Announc.">
        <title>Draft genome sequence of the plant-pathogenic soil fungus Rhizoctonia solani anastomosis group 3 strain Rhs1AP.</title>
        <authorList>
            <person name="Cubeta M.A."/>
            <person name="Thomas E."/>
            <person name="Dean R.A."/>
            <person name="Jabaji S."/>
            <person name="Neate S.M."/>
            <person name="Tavantzis S."/>
            <person name="Toda T."/>
            <person name="Vilgalys R."/>
            <person name="Bharathan N."/>
            <person name="Fedorova-Abrams N."/>
            <person name="Pakala S.B."/>
            <person name="Pakala S.M."/>
            <person name="Zafar N."/>
            <person name="Joardar V."/>
            <person name="Losada L."/>
            <person name="Nierman W.C."/>
        </authorList>
    </citation>
    <scope>NUCLEOTIDE SEQUENCE [LARGE SCALE GENOMIC DNA]</scope>
    <source>
        <strain evidence="2">AG-3</strain>
    </source>
</reference>
<dbReference type="EMBL" id="JATN01000319">
    <property type="protein sequence ID" value="EUC60703.1"/>
    <property type="molecule type" value="Genomic_DNA"/>
</dbReference>
<evidence type="ECO:0000313" key="2">
    <source>
        <dbReference type="Proteomes" id="UP000030108"/>
    </source>
</evidence>
<organism evidence="1 2">
    <name type="scientific">Rhizoctonia solani AG-3 Rhs1AP</name>
    <dbReference type="NCBI Taxonomy" id="1086054"/>
    <lineage>
        <taxon>Eukaryota</taxon>
        <taxon>Fungi</taxon>
        <taxon>Dikarya</taxon>
        <taxon>Basidiomycota</taxon>
        <taxon>Agaricomycotina</taxon>
        <taxon>Agaricomycetes</taxon>
        <taxon>Cantharellales</taxon>
        <taxon>Ceratobasidiaceae</taxon>
        <taxon>Rhizoctonia</taxon>
    </lineage>
</organism>
<gene>
    <name evidence="1" type="ORF">RSOL_361040</name>
</gene>
<protein>
    <submittedName>
        <fullName evidence="1">Zf-rbx1 domain protein</fullName>
    </submittedName>
</protein>
<dbReference type="AlphaFoldDB" id="X8JCR0"/>
<dbReference type="Proteomes" id="UP000030108">
    <property type="component" value="Unassembled WGS sequence"/>
</dbReference>
<dbReference type="InterPro" id="IPR013083">
    <property type="entry name" value="Znf_RING/FYVE/PHD"/>
</dbReference>
<dbReference type="OrthoDB" id="46529at2759"/>
<dbReference type="SUPFAM" id="SSF57850">
    <property type="entry name" value="RING/U-box"/>
    <property type="match status" value="1"/>
</dbReference>
<proteinExistence type="predicted"/>
<sequence length="203" mass="21719">MQSAVPSTCCLCFRPIHILAPSTELDMQSDSSDIDEIDSIQLPACKHTFHWSCWGTYESKNPSGRATCPAPNCGVSTLTYPPDTSSSSSSSKLLVTLYNEGGVSEQFDLGQALDDERYYDSHPGAKLARAFRSMIAEGDLEAAQEIMVSEDWVEAGLSVDCLDEREEGGTGGLTSLALALGRGDEETARALISWGARTEGLAG</sequence>
<evidence type="ECO:0000313" key="1">
    <source>
        <dbReference type="EMBL" id="EUC60703.1"/>
    </source>
</evidence>
<comment type="caution">
    <text evidence="1">The sequence shown here is derived from an EMBL/GenBank/DDBJ whole genome shotgun (WGS) entry which is preliminary data.</text>
</comment>
<dbReference type="Gene3D" id="3.30.40.10">
    <property type="entry name" value="Zinc/RING finger domain, C3HC4 (zinc finger)"/>
    <property type="match status" value="1"/>
</dbReference>